<reference evidence="6 7" key="1">
    <citation type="submission" date="2016-10" db="EMBL/GenBank/DDBJ databases">
        <authorList>
            <person name="de Groot N.N."/>
        </authorList>
    </citation>
    <scope>NUCLEOTIDE SEQUENCE [LARGE SCALE GENOMIC DNA]</scope>
    <source>
        <strain evidence="6 7">Nm22</strain>
    </source>
</reference>
<dbReference type="Proteomes" id="UP000199459">
    <property type="component" value="Unassembled WGS sequence"/>
</dbReference>
<keyword evidence="4 5" id="KW-0472">Membrane</keyword>
<dbReference type="RefSeq" id="WP_090630465.1">
    <property type="nucleotide sequence ID" value="NZ_FOCP01000008.1"/>
</dbReference>
<gene>
    <name evidence="6" type="ORF">SAMN05216325_10826</name>
</gene>
<name>A0A1H8DXG3_9PROT</name>
<evidence type="ECO:0000256" key="4">
    <source>
        <dbReference type="ARBA" id="ARBA00023136"/>
    </source>
</evidence>
<dbReference type="STRING" id="917.SAMN05216326_103124"/>
<dbReference type="PANTHER" id="PTHR36926">
    <property type="entry name" value="COLICIN V PRODUCTION PROTEIN"/>
    <property type="match status" value="1"/>
</dbReference>
<dbReference type="GO" id="GO:0016020">
    <property type="term" value="C:membrane"/>
    <property type="evidence" value="ECO:0007669"/>
    <property type="project" value="UniProtKB-SubCell"/>
</dbReference>
<dbReference type="InterPro" id="IPR003825">
    <property type="entry name" value="Colicin-V_CvpA"/>
</dbReference>
<evidence type="ECO:0000256" key="3">
    <source>
        <dbReference type="ARBA" id="ARBA00022989"/>
    </source>
</evidence>
<dbReference type="AlphaFoldDB" id="A0A1H8DXG3"/>
<feature type="transmembrane region" description="Helical" evidence="5">
    <location>
        <begin position="6"/>
        <end position="21"/>
    </location>
</feature>
<comment type="subcellular location">
    <subcellularLocation>
        <location evidence="1">Membrane</location>
        <topology evidence="1">Multi-pass membrane protein</topology>
    </subcellularLocation>
</comment>
<dbReference type="EMBL" id="FOCP01000008">
    <property type="protein sequence ID" value="SEN11880.1"/>
    <property type="molecule type" value="Genomic_DNA"/>
</dbReference>
<sequence>MTLLDYIVLCIFFISIVLSIIRGLVREVLSIAGWVVAFIAASTYAYEFEPFIPSEIGGESLRIIAAFIVVFVATLLVSVLITMLLNALIKNVGLGFIDRTFGAFFGFARALVIVMMLVLIAGLTALPQQPVWRQAVLSPTLEVVALEVLPWLPDDLSKRISYEKKEQLTQQKN</sequence>
<dbReference type="GO" id="GO:0009403">
    <property type="term" value="P:toxin biosynthetic process"/>
    <property type="evidence" value="ECO:0007669"/>
    <property type="project" value="InterPro"/>
</dbReference>
<evidence type="ECO:0000313" key="6">
    <source>
        <dbReference type="EMBL" id="SEN11880.1"/>
    </source>
</evidence>
<evidence type="ECO:0000256" key="2">
    <source>
        <dbReference type="ARBA" id="ARBA00022692"/>
    </source>
</evidence>
<dbReference type="PANTHER" id="PTHR36926:SF1">
    <property type="entry name" value="COLICIN V PRODUCTION PROTEIN"/>
    <property type="match status" value="1"/>
</dbReference>
<dbReference type="InterPro" id="IPR052719">
    <property type="entry name" value="CvpA-like"/>
</dbReference>
<evidence type="ECO:0000256" key="1">
    <source>
        <dbReference type="ARBA" id="ARBA00004141"/>
    </source>
</evidence>
<keyword evidence="3 5" id="KW-1133">Transmembrane helix</keyword>
<proteinExistence type="predicted"/>
<feature type="transmembrane region" description="Helical" evidence="5">
    <location>
        <begin position="101"/>
        <end position="125"/>
    </location>
</feature>
<evidence type="ECO:0000313" key="7">
    <source>
        <dbReference type="Proteomes" id="UP000199459"/>
    </source>
</evidence>
<protein>
    <submittedName>
        <fullName evidence="6">Membrane protein required for colicin V production</fullName>
    </submittedName>
</protein>
<feature type="transmembrane region" description="Helical" evidence="5">
    <location>
        <begin position="66"/>
        <end position="89"/>
    </location>
</feature>
<dbReference type="Pfam" id="PF02674">
    <property type="entry name" value="Colicin_V"/>
    <property type="match status" value="1"/>
</dbReference>
<feature type="transmembrane region" description="Helical" evidence="5">
    <location>
        <begin position="28"/>
        <end position="46"/>
    </location>
</feature>
<accession>A0A1H8DXG3</accession>
<dbReference type="OrthoDB" id="9810601at2"/>
<keyword evidence="2 5" id="KW-0812">Transmembrane</keyword>
<evidence type="ECO:0000256" key="5">
    <source>
        <dbReference type="SAM" id="Phobius"/>
    </source>
</evidence>
<organism evidence="6 7">
    <name type="scientific">Nitrosomonas marina</name>
    <dbReference type="NCBI Taxonomy" id="917"/>
    <lineage>
        <taxon>Bacteria</taxon>
        <taxon>Pseudomonadati</taxon>
        <taxon>Pseudomonadota</taxon>
        <taxon>Betaproteobacteria</taxon>
        <taxon>Nitrosomonadales</taxon>
        <taxon>Nitrosomonadaceae</taxon>
        <taxon>Nitrosomonas</taxon>
    </lineage>
</organism>